<proteinExistence type="predicted"/>
<evidence type="ECO:0000313" key="2">
    <source>
        <dbReference type="Proteomes" id="UP000003233"/>
    </source>
</evidence>
<dbReference type="PATRIC" id="fig|457404.5.peg.2423"/>
<protein>
    <submittedName>
        <fullName evidence="1">Uncharacterized protein</fullName>
    </submittedName>
</protein>
<reference evidence="1 2" key="1">
    <citation type="submission" date="2012-07" db="EMBL/GenBank/DDBJ databases">
        <title>The Genome Sequence of Fusobacterium ulcerans 12_1B.</title>
        <authorList>
            <consortium name="The Broad Institute Genome Sequencing Platform"/>
            <person name="Earl A."/>
            <person name="Ward D."/>
            <person name="Feldgarden M."/>
            <person name="Gevers D."/>
            <person name="Strauss J."/>
            <person name="Ambrose C.E."/>
            <person name="Allen-Vercoe E."/>
            <person name="Walker B."/>
            <person name="Young S.K."/>
            <person name="Zeng Q."/>
            <person name="Gargeya S."/>
            <person name="Fitzgerald M."/>
            <person name="Haas B."/>
            <person name="Abouelleil A."/>
            <person name="Alvarado L."/>
            <person name="Arachchi H.M."/>
            <person name="Berlin A.M."/>
            <person name="Chapman S.B."/>
            <person name="Goldberg J."/>
            <person name="Griggs A."/>
            <person name="Gujja S."/>
            <person name="Hansen M."/>
            <person name="Howarth C."/>
            <person name="Imamovic A."/>
            <person name="Larimer J."/>
            <person name="McCowen C."/>
            <person name="Montmayeur A."/>
            <person name="Murphy C."/>
            <person name="Neiman D."/>
            <person name="Pearson M."/>
            <person name="Priest M."/>
            <person name="Roberts A."/>
            <person name="Saif S."/>
            <person name="Shea T."/>
            <person name="Sisk P."/>
            <person name="Sykes S."/>
            <person name="Wortman J."/>
            <person name="Nusbaum C."/>
            <person name="Birren B."/>
        </authorList>
    </citation>
    <scope>NUCLEOTIDE SEQUENCE [LARGE SCALE GENOMIC DNA]</scope>
    <source>
        <strain evidence="1 2">12_1B</strain>
    </source>
</reference>
<organism evidence="1 2">
    <name type="scientific">Fusobacterium ulcerans 12-1B</name>
    <dbReference type="NCBI Taxonomy" id="457404"/>
    <lineage>
        <taxon>Bacteria</taxon>
        <taxon>Fusobacteriati</taxon>
        <taxon>Fusobacteriota</taxon>
        <taxon>Fusobacteriia</taxon>
        <taxon>Fusobacteriales</taxon>
        <taxon>Fusobacteriaceae</taxon>
        <taxon>Fusobacterium</taxon>
    </lineage>
</organism>
<comment type="caution">
    <text evidence="1">The sequence shown here is derived from an EMBL/GenBank/DDBJ whole genome shotgun (WGS) entry which is preliminary data.</text>
</comment>
<dbReference type="EMBL" id="AGWJ02000022">
    <property type="protein sequence ID" value="EHO79471.1"/>
    <property type="molecule type" value="Genomic_DNA"/>
</dbReference>
<gene>
    <name evidence="1" type="ORF">HMPREF0402_02733</name>
</gene>
<dbReference type="HOGENOM" id="CLU_2316233_0_0_0"/>
<sequence length="99" mass="11986">MFLELDFKEFEKLLKEAENNQLKAIISGSDERIEFLPYGYQYELKIFAFKIIAPKDIETFFKKIHRKILEIKNKKVTLKSQIEEVFTVKIYEMEEEKMK</sequence>
<dbReference type="RefSeq" id="WP_008698522.1">
    <property type="nucleotide sequence ID" value="NZ_KE161009.1"/>
</dbReference>
<accession>H1PWE0</accession>
<evidence type="ECO:0000313" key="1">
    <source>
        <dbReference type="EMBL" id="EHO79471.1"/>
    </source>
</evidence>
<dbReference type="BioCyc" id="FSP457404-HMP:GTSQ-2759-MONOMER"/>
<keyword evidence="2" id="KW-1185">Reference proteome</keyword>
<dbReference type="Proteomes" id="UP000003233">
    <property type="component" value="Unassembled WGS sequence"/>
</dbReference>
<dbReference type="AlphaFoldDB" id="H1PWE0"/>
<name>H1PWE0_9FUSO</name>